<gene>
    <name evidence="7" type="ORF">FRZ61_36610</name>
</gene>
<sequence length="512" mass="53693">MTQTETAIAGPAPVLLTIDGVSRSFGAIRAVSNVSFEVRAGEVHGLCGHNGAGKSTVVKMLAGLLQPDEGRILIGGGEANFTSARDAQARGVALVDQELSVVPALSVLDNLFLGNVAEPLFRSRRESRSRARGLLDAVGLTDLDPEAYIEDLSMGQRQLVEIARALGRKASLFILDEPTATLSSVDIEHVFKAIRKVTAAGCAAIYVSHRLDEVMELCHRVTVMRDGQRVGTVPTSAISGGDLVAMMLGSVPETARPRAERGRQADVALEVRNLSTGARTRGVNLSAERGRIYGLAGQVGSGTADVVRAIAGLSPDASGRVRLEGRPVSLGSPQAASAAGIAYVSGDRKGEGLFLGQSIQSNLTATRLRAFSIGGILRLDALKAVAVALCQAIGIKPERLPEAVSRLSGGNQQKVLLGRCLRRSDTKVLLLDEPTRGVDVRGRAEIHALIRGVADEGAVVVFASTELDEILHLADVVIAMRGGVIVSERQRAEVDAASILADMTHSALEGAA</sequence>
<keyword evidence="1" id="KW-0813">Transport</keyword>
<evidence type="ECO:0000313" key="7">
    <source>
        <dbReference type="EMBL" id="QEX23722.1"/>
    </source>
</evidence>
<dbReference type="CDD" id="cd03216">
    <property type="entry name" value="ABC_Carb_Monos_I"/>
    <property type="match status" value="1"/>
</dbReference>
<dbReference type="InterPro" id="IPR027417">
    <property type="entry name" value="P-loop_NTPase"/>
</dbReference>
<dbReference type="Gene3D" id="3.40.50.300">
    <property type="entry name" value="P-loop containing nucleotide triphosphate hydrolases"/>
    <property type="match status" value="2"/>
</dbReference>
<dbReference type="Proteomes" id="UP000325797">
    <property type="component" value="Chromosome"/>
</dbReference>
<evidence type="ECO:0000256" key="1">
    <source>
        <dbReference type="ARBA" id="ARBA00022448"/>
    </source>
</evidence>
<dbReference type="PROSITE" id="PS00211">
    <property type="entry name" value="ABC_TRANSPORTER_1"/>
    <property type="match status" value="1"/>
</dbReference>
<evidence type="ECO:0000313" key="8">
    <source>
        <dbReference type="Proteomes" id="UP000325797"/>
    </source>
</evidence>
<dbReference type="EMBL" id="CP042582">
    <property type="protein sequence ID" value="QEX23722.1"/>
    <property type="molecule type" value="Genomic_DNA"/>
</dbReference>
<keyword evidence="2" id="KW-0762">Sugar transport</keyword>
<dbReference type="InterPro" id="IPR050107">
    <property type="entry name" value="ABC_carbohydrate_import_ATPase"/>
</dbReference>
<dbReference type="SUPFAM" id="SSF52540">
    <property type="entry name" value="P-loop containing nucleoside triphosphate hydrolases"/>
    <property type="match status" value="2"/>
</dbReference>
<evidence type="ECO:0000256" key="4">
    <source>
        <dbReference type="ARBA" id="ARBA00022741"/>
    </source>
</evidence>
<evidence type="ECO:0000259" key="6">
    <source>
        <dbReference type="PROSITE" id="PS50893"/>
    </source>
</evidence>
<dbReference type="InterPro" id="IPR003439">
    <property type="entry name" value="ABC_transporter-like_ATP-bd"/>
</dbReference>
<dbReference type="GO" id="GO:0016887">
    <property type="term" value="F:ATP hydrolysis activity"/>
    <property type="evidence" value="ECO:0007669"/>
    <property type="project" value="InterPro"/>
</dbReference>
<dbReference type="AlphaFoldDB" id="A0A5J6N161"/>
<organism evidence="7 8">
    <name type="scientific">Hypericibacter adhaerens</name>
    <dbReference type="NCBI Taxonomy" id="2602016"/>
    <lineage>
        <taxon>Bacteria</taxon>
        <taxon>Pseudomonadati</taxon>
        <taxon>Pseudomonadota</taxon>
        <taxon>Alphaproteobacteria</taxon>
        <taxon>Rhodospirillales</taxon>
        <taxon>Dongiaceae</taxon>
        <taxon>Hypericibacter</taxon>
    </lineage>
</organism>
<evidence type="ECO:0000256" key="5">
    <source>
        <dbReference type="ARBA" id="ARBA00022840"/>
    </source>
</evidence>
<keyword evidence="8" id="KW-1185">Reference proteome</keyword>
<dbReference type="CDD" id="cd03215">
    <property type="entry name" value="ABC_Carb_Monos_II"/>
    <property type="match status" value="1"/>
</dbReference>
<dbReference type="GO" id="GO:0005524">
    <property type="term" value="F:ATP binding"/>
    <property type="evidence" value="ECO:0007669"/>
    <property type="project" value="UniProtKB-KW"/>
</dbReference>
<evidence type="ECO:0000256" key="3">
    <source>
        <dbReference type="ARBA" id="ARBA00022737"/>
    </source>
</evidence>
<dbReference type="SMART" id="SM00382">
    <property type="entry name" value="AAA"/>
    <property type="match status" value="2"/>
</dbReference>
<dbReference type="Pfam" id="PF00005">
    <property type="entry name" value="ABC_tran"/>
    <property type="match status" value="2"/>
</dbReference>
<feature type="domain" description="ABC transporter" evidence="6">
    <location>
        <begin position="16"/>
        <end position="251"/>
    </location>
</feature>
<feature type="domain" description="ABC transporter" evidence="6">
    <location>
        <begin position="262"/>
        <end position="507"/>
    </location>
</feature>
<accession>A0A5J6N161</accession>
<protein>
    <submittedName>
        <fullName evidence="7">ABC transporter</fullName>
    </submittedName>
</protein>
<proteinExistence type="predicted"/>
<dbReference type="PANTHER" id="PTHR43790">
    <property type="entry name" value="CARBOHYDRATE TRANSPORT ATP-BINDING PROTEIN MG119-RELATED"/>
    <property type="match status" value="1"/>
</dbReference>
<keyword evidence="3" id="KW-0677">Repeat</keyword>
<dbReference type="KEGG" id="hadh:FRZ61_36610"/>
<dbReference type="InterPro" id="IPR017871">
    <property type="entry name" value="ABC_transporter-like_CS"/>
</dbReference>
<dbReference type="PROSITE" id="PS50893">
    <property type="entry name" value="ABC_TRANSPORTER_2"/>
    <property type="match status" value="2"/>
</dbReference>
<evidence type="ECO:0000256" key="2">
    <source>
        <dbReference type="ARBA" id="ARBA00022597"/>
    </source>
</evidence>
<dbReference type="InterPro" id="IPR003593">
    <property type="entry name" value="AAA+_ATPase"/>
</dbReference>
<reference evidence="7 8" key="1">
    <citation type="submission" date="2019-08" db="EMBL/GenBank/DDBJ databases">
        <title>Hyperibacter terrae gen. nov., sp. nov. and Hyperibacter viscosus sp. nov., two new members in the family Rhodospirillaceae isolated from the rhizosphere of Hypericum perforatum.</title>
        <authorList>
            <person name="Noviana Z."/>
        </authorList>
    </citation>
    <scope>NUCLEOTIDE SEQUENCE [LARGE SCALE GENOMIC DNA]</scope>
    <source>
        <strain evidence="7 8">R5959</strain>
    </source>
</reference>
<name>A0A5J6N161_9PROT</name>
<keyword evidence="4" id="KW-0547">Nucleotide-binding</keyword>
<keyword evidence="5" id="KW-0067">ATP-binding</keyword>
<dbReference type="RefSeq" id="WP_191909093.1">
    <property type="nucleotide sequence ID" value="NZ_CP042582.1"/>
</dbReference>
<dbReference type="PANTHER" id="PTHR43790:SF9">
    <property type="entry name" value="GALACTOFURANOSE TRANSPORTER ATP-BINDING PROTEIN YTFR"/>
    <property type="match status" value="1"/>
</dbReference>